<dbReference type="FunCoup" id="A0A067MU57">
    <property type="interactions" value="436"/>
</dbReference>
<dbReference type="InterPro" id="IPR023601">
    <property type="entry name" value="Golgi_SNAP_su1"/>
</dbReference>
<dbReference type="InParanoid" id="A0A067MU57"/>
<dbReference type="PIRSF" id="PIRSF027109">
    <property type="entry name" value="Golgi_SNARE"/>
    <property type="match status" value="1"/>
</dbReference>
<evidence type="ECO:0000256" key="4">
    <source>
        <dbReference type="ARBA" id="ARBA00022692"/>
    </source>
</evidence>
<evidence type="ECO:0000256" key="6">
    <source>
        <dbReference type="ARBA" id="ARBA00022989"/>
    </source>
</evidence>
<comment type="function">
    <text evidence="9">Involved in transport from the ER to the Golgi apparatus as well as in intra-Golgi transport. It belongs to a super-family of proteins called t-SNAREs or soluble NSF (N-ethylmaleimide-sensitive factor) attachment protein receptor.</text>
</comment>
<dbReference type="GO" id="GO:0006888">
    <property type="term" value="P:endoplasmic reticulum to Golgi vesicle-mediated transport"/>
    <property type="evidence" value="ECO:0007669"/>
    <property type="project" value="InterPro"/>
</dbReference>
<dbReference type="Pfam" id="PF12352">
    <property type="entry name" value="V-SNARE_C"/>
    <property type="match status" value="1"/>
</dbReference>
<accession>A0A067MU57</accession>
<evidence type="ECO:0000256" key="5">
    <source>
        <dbReference type="ARBA" id="ARBA00022927"/>
    </source>
</evidence>
<dbReference type="GO" id="GO:0000139">
    <property type="term" value="C:Golgi membrane"/>
    <property type="evidence" value="ECO:0007669"/>
    <property type="project" value="UniProtKB-SubCell"/>
</dbReference>
<organism evidence="11 12">
    <name type="scientific">Botryobasidium botryosum (strain FD-172 SS1)</name>
    <dbReference type="NCBI Taxonomy" id="930990"/>
    <lineage>
        <taxon>Eukaryota</taxon>
        <taxon>Fungi</taxon>
        <taxon>Dikarya</taxon>
        <taxon>Basidiomycota</taxon>
        <taxon>Agaricomycotina</taxon>
        <taxon>Agaricomycetes</taxon>
        <taxon>Cantharellales</taxon>
        <taxon>Botryobasidiaceae</taxon>
        <taxon>Botryobasidium</taxon>
    </lineage>
</organism>
<keyword evidence="6 10" id="KW-1133">Transmembrane helix</keyword>
<evidence type="ECO:0000256" key="9">
    <source>
        <dbReference type="PIRNR" id="PIRNR027109"/>
    </source>
</evidence>
<name>A0A067MU57_BOTB1</name>
<dbReference type="EMBL" id="KL198022">
    <property type="protein sequence ID" value="KDQ18235.1"/>
    <property type="molecule type" value="Genomic_DNA"/>
</dbReference>
<dbReference type="OrthoDB" id="422156at2759"/>
<reference evidence="12" key="1">
    <citation type="journal article" date="2014" name="Proc. Natl. Acad. Sci. U.S.A.">
        <title>Extensive sampling of basidiomycete genomes demonstrates inadequacy of the white-rot/brown-rot paradigm for wood decay fungi.</title>
        <authorList>
            <person name="Riley R."/>
            <person name="Salamov A.A."/>
            <person name="Brown D.W."/>
            <person name="Nagy L.G."/>
            <person name="Floudas D."/>
            <person name="Held B.W."/>
            <person name="Levasseur A."/>
            <person name="Lombard V."/>
            <person name="Morin E."/>
            <person name="Otillar R."/>
            <person name="Lindquist E.A."/>
            <person name="Sun H."/>
            <person name="LaButti K.M."/>
            <person name="Schmutz J."/>
            <person name="Jabbour D."/>
            <person name="Luo H."/>
            <person name="Baker S.E."/>
            <person name="Pisabarro A.G."/>
            <person name="Walton J.D."/>
            <person name="Blanchette R.A."/>
            <person name="Henrissat B."/>
            <person name="Martin F."/>
            <person name="Cullen D."/>
            <person name="Hibbett D.S."/>
            <person name="Grigoriev I.V."/>
        </authorList>
    </citation>
    <scope>NUCLEOTIDE SEQUENCE [LARGE SCALE GENOMIC DNA]</scope>
    <source>
        <strain evidence="12">FD-172 SS1</strain>
    </source>
</reference>
<protein>
    <recommendedName>
        <fullName evidence="9">Golgi SNAP receptor complex member 1</fullName>
    </recommendedName>
</protein>
<dbReference type="GO" id="GO:0005797">
    <property type="term" value="C:Golgi medial cisterna"/>
    <property type="evidence" value="ECO:0007669"/>
    <property type="project" value="TreeGrafter"/>
</dbReference>
<evidence type="ECO:0000256" key="2">
    <source>
        <dbReference type="ARBA" id="ARBA00008473"/>
    </source>
</evidence>
<evidence type="ECO:0000256" key="3">
    <source>
        <dbReference type="ARBA" id="ARBA00022448"/>
    </source>
</evidence>
<dbReference type="PANTHER" id="PTHR21094">
    <property type="entry name" value="GOS-28 SNARE- RELATED"/>
    <property type="match status" value="1"/>
</dbReference>
<dbReference type="GO" id="GO:0031201">
    <property type="term" value="C:SNARE complex"/>
    <property type="evidence" value="ECO:0007669"/>
    <property type="project" value="TreeGrafter"/>
</dbReference>
<keyword evidence="3 9" id="KW-0813">Transport</keyword>
<proteinExistence type="inferred from homology"/>
<dbReference type="GO" id="GO:0015031">
    <property type="term" value="P:protein transport"/>
    <property type="evidence" value="ECO:0007669"/>
    <property type="project" value="UniProtKB-KW"/>
</dbReference>
<dbReference type="GO" id="GO:0005484">
    <property type="term" value="F:SNAP receptor activity"/>
    <property type="evidence" value="ECO:0007669"/>
    <property type="project" value="TreeGrafter"/>
</dbReference>
<dbReference type="GO" id="GO:0005801">
    <property type="term" value="C:cis-Golgi network"/>
    <property type="evidence" value="ECO:0007669"/>
    <property type="project" value="InterPro"/>
</dbReference>
<dbReference type="AlphaFoldDB" id="A0A067MU57"/>
<keyword evidence="4 10" id="KW-0812">Transmembrane</keyword>
<keyword evidence="7 9" id="KW-0333">Golgi apparatus</keyword>
<comment type="subcellular location">
    <subcellularLocation>
        <location evidence="1">Golgi apparatus membrane</location>
        <topology evidence="1">Single-pass type IV membrane protein</topology>
    </subcellularLocation>
</comment>
<keyword evidence="8 9" id="KW-0472">Membrane</keyword>
<dbReference type="HOGENOM" id="CLU_078034_0_1_1"/>
<sequence length="224" mass="25101">MSKLESLRRQCRTLESLLDTKLTTYSRLASTVSTASYSDLESGRWGDIEHEIEGLLEKLRDTNEEMATLLNDPDTPSTQSSLHAIQRHRDILQDYARDFAQTRVNAKSALDRANLLTTVRNDIDAYKAAQSSAADSLLAERGRIDSSHRMTDDILEQAYETRAEFSRQRSTLGTINARMGQVLGTFPGINNLVSMISSRRRRDSLILGCVIGVCIIVLLSYTSR</sequence>
<evidence type="ECO:0000256" key="8">
    <source>
        <dbReference type="ARBA" id="ARBA00023136"/>
    </source>
</evidence>
<evidence type="ECO:0000256" key="10">
    <source>
        <dbReference type="SAM" id="Phobius"/>
    </source>
</evidence>
<keyword evidence="5 9" id="KW-0653">Protein transport</keyword>
<keyword evidence="12" id="KW-1185">Reference proteome</keyword>
<dbReference type="PANTHER" id="PTHR21094:SF2">
    <property type="entry name" value="GOLGI SNAP RECEPTOR COMPLEX MEMBER 1"/>
    <property type="match status" value="1"/>
</dbReference>
<comment type="subunit">
    <text evidence="9">Component of several multiprotein Golgi SNARE complexes.</text>
</comment>
<keyword evidence="9" id="KW-0931">ER-Golgi transport</keyword>
<dbReference type="STRING" id="930990.A0A067MU57"/>
<evidence type="ECO:0000313" key="12">
    <source>
        <dbReference type="Proteomes" id="UP000027195"/>
    </source>
</evidence>
<comment type="similarity">
    <text evidence="2 9">Belongs to the GOSR1 family.</text>
</comment>
<gene>
    <name evidence="11" type="ORF">BOTBODRAFT_29577</name>
</gene>
<feature type="transmembrane region" description="Helical" evidence="10">
    <location>
        <begin position="204"/>
        <end position="222"/>
    </location>
</feature>
<dbReference type="GO" id="GO:0048219">
    <property type="term" value="P:inter-Golgi cisterna vesicle-mediated transport"/>
    <property type="evidence" value="ECO:0007669"/>
    <property type="project" value="TreeGrafter"/>
</dbReference>
<dbReference type="GO" id="GO:0006906">
    <property type="term" value="P:vesicle fusion"/>
    <property type="evidence" value="ECO:0007669"/>
    <property type="project" value="TreeGrafter"/>
</dbReference>
<evidence type="ECO:0000256" key="1">
    <source>
        <dbReference type="ARBA" id="ARBA00004409"/>
    </source>
</evidence>
<evidence type="ECO:0000313" key="11">
    <source>
        <dbReference type="EMBL" id="KDQ18235.1"/>
    </source>
</evidence>
<evidence type="ECO:0000256" key="7">
    <source>
        <dbReference type="ARBA" id="ARBA00023034"/>
    </source>
</evidence>
<dbReference type="Proteomes" id="UP000027195">
    <property type="component" value="Unassembled WGS sequence"/>
</dbReference>